<dbReference type="AlphaFoldDB" id="A0ABD2CYQ9"/>
<evidence type="ECO:0000313" key="1">
    <source>
        <dbReference type="EMBL" id="KAL2750262.1"/>
    </source>
</evidence>
<sequence>MVPRERQRKGRCFKRIYLAGYSSTIIYGHDELVQAKPILTICSYAMWIILYESLLQRAQATQIKRDWRTNPFPSTHNPFGSFNRGIGSYRYALRKAHSNELREMKNNLECNNPFHRATPRRLAGSSDLTIWGRVWRAKAILSKIFERVMCKYIRRNTGEGSSNSLEELRRSRIDYYLNRNYIQRRNQNFNYALHDN</sequence>
<comment type="caution">
    <text evidence="1">The sequence shown here is derived from an EMBL/GenBank/DDBJ whole genome shotgun (WGS) entry which is preliminary data.</text>
</comment>
<gene>
    <name evidence="1" type="ORF">V1477_001505</name>
</gene>
<reference evidence="1 2" key="1">
    <citation type="journal article" date="2024" name="Ann. Entomol. Soc. Am.">
        <title>Genomic analyses of the southern and eastern yellowjacket wasps (Hymenoptera: Vespidae) reveal evolutionary signatures of social life.</title>
        <authorList>
            <person name="Catto M.A."/>
            <person name="Caine P.B."/>
            <person name="Orr S.E."/>
            <person name="Hunt B.G."/>
            <person name="Goodisman M.A.D."/>
        </authorList>
    </citation>
    <scope>NUCLEOTIDE SEQUENCE [LARGE SCALE GENOMIC DNA]</scope>
    <source>
        <strain evidence="1">232</strain>
        <tissue evidence="1">Head and thorax</tissue>
    </source>
</reference>
<proteinExistence type="predicted"/>
<dbReference type="EMBL" id="JAYRBN010000020">
    <property type="protein sequence ID" value="KAL2750262.1"/>
    <property type="molecule type" value="Genomic_DNA"/>
</dbReference>
<protein>
    <submittedName>
        <fullName evidence="1">Uncharacterized protein</fullName>
    </submittedName>
</protein>
<organism evidence="1 2">
    <name type="scientific">Vespula maculifrons</name>
    <name type="common">Eastern yellow jacket</name>
    <name type="synonym">Wasp</name>
    <dbReference type="NCBI Taxonomy" id="7453"/>
    <lineage>
        <taxon>Eukaryota</taxon>
        <taxon>Metazoa</taxon>
        <taxon>Ecdysozoa</taxon>
        <taxon>Arthropoda</taxon>
        <taxon>Hexapoda</taxon>
        <taxon>Insecta</taxon>
        <taxon>Pterygota</taxon>
        <taxon>Neoptera</taxon>
        <taxon>Endopterygota</taxon>
        <taxon>Hymenoptera</taxon>
        <taxon>Apocrita</taxon>
        <taxon>Aculeata</taxon>
        <taxon>Vespoidea</taxon>
        <taxon>Vespidae</taxon>
        <taxon>Vespinae</taxon>
        <taxon>Vespula</taxon>
    </lineage>
</organism>
<name>A0ABD2CYQ9_VESMC</name>
<dbReference type="Proteomes" id="UP001607303">
    <property type="component" value="Unassembled WGS sequence"/>
</dbReference>
<accession>A0ABD2CYQ9</accession>
<evidence type="ECO:0000313" key="2">
    <source>
        <dbReference type="Proteomes" id="UP001607303"/>
    </source>
</evidence>
<keyword evidence="2" id="KW-1185">Reference proteome</keyword>